<dbReference type="InterPro" id="IPR050400">
    <property type="entry name" value="Bact_Cytoskel_RodZ"/>
</dbReference>
<dbReference type="InterPro" id="IPR025194">
    <property type="entry name" value="RodZ-like_C"/>
</dbReference>
<dbReference type="PANTHER" id="PTHR34475">
    <property type="match status" value="1"/>
</dbReference>
<evidence type="ECO:0000313" key="2">
    <source>
        <dbReference type="EMBL" id="GFN07661.1"/>
    </source>
</evidence>
<evidence type="ECO:0000313" key="3">
    <source>
        <dbReference type="Proteomes" id="UP000498740"/>
    </source>
</evidence>
<gene>
    <name evidence="2" type="ORF">Smic_62170</name>
</gene>
<organism evidence="2 3">
    <name type="scientific">Streptomyces microflavus</name>
    <name type="common">Streptomyces lipmanii</name>
    <dbReference type="NCBI Taxonomy" id="1919"/>
    <lineage>
        <taxon>Bacteria</taxon>
        <taxon>Bacillati</taxon>
        <taxon>Actinomycetota</taxon>
        <taxon>Actinomycetes</taxon>
        <taxon>Kitasatosporales</taxon>
        <taxon>Streptomycetaceae</taxon>
        <taxon>Streptomyces</taxon>
    </lineage>
</organism>
<dbReference type="Proteomes" id="UP000498740">
    <property type="component" value="Unassembled WGS sequence"/>
</dbReference>
<dbReference type="Pfam" id="PF13464">
    <property type="entry name" value="RodZ_C"/>
    <property type="match status" value="1"/>
</dbReference>
<name>A0A7J0CYR0_STRMI</name>
<dbReference type="AlphaFoldDB" id="A0A7J0CYR0"/>
<accession>A0A7J0CYR0</accession>
<reference evidence="2 3" key="1">
    <citation type="submission" date="2020-05" db="EMBL/GenBank/DDBJ databases">
        <title>Whole genome shotgun sequence of Streptomyces microflavus NBRC 13062.</title>
        <authorList>
            <person name="Komaki H."/>
            <person name="Tamura T."/>
        </authorList>
    </citation>
    <scope>NUCLEOTIDE SEQUENCE [LARGE SCALE GENOMIC DNA]</scope>
    <source>
        <strain evidence="2 3">NBRC 13062</strain>
    </source>
</reference>
<protein>
    <recommendedName>
        <fullName evidence="1">Cytoskeleton protein RodZ-like C-terminal domain-containing protein</fullName>
    </recommendedName>
</protein>
<dbReference type="EMBL" id="BLWD01000001">
    <property type="protein sequence ID" value="GFN07661.1"/>
    <property type="molecule type" value="Genomic_DNA"/>
</dbReference>
<dbReference type="PANTHER" id="PTHR34475:SF1">
    <property type="entry name" value="CYTOSKELETON PROTEIN RODZ"/>
    <property type="match status" value="1"/>
</dbReference>
<sequence length="84" mass="9235">MTVKLGASQGKSWISVKDHSGRLLFDGLLLEGESKTFQDKERIDLVLGNAGAIELFVNGKKLQDRFEPGQVERLTYTKGDPEAG</sequence>
<evidence type="ECO:0000259" key="1">
    <source>
        <dbReference type="Pfam" id="PF13464"/>
    </source>
</evidence>
<proteinExistence type="predicted"/>
<comment type="caution">
    <text evidence="2">The sequence shown here is derived from an EMBL/GenBank/DDBJ whole genome shotgun (WGS) entry which is preliminary data.</text>
</comment>
<feature type="domain" description="Cytoskeleton protein RodZ-like C-terminal" evidence="1">
    <location>
        <begin position="9"/>
        <end position="75"/>
    </location>
</feature>